<dbReference type="SUPFAM" id="SSF53448">
    <property type="entry name" value="Nucleotide-diphospho-sugar transferases"/>
    <property type="match status" value="1"/>
</dbReference>
<evidence type="ECO:0000313" key="2">
    <source>
        <dbReference type="Proteomes" id="UP001197974"/>
    </source>
</evidence>
<protein>
    <recommendedName>
        <fullName evidence="3">Nucleotide-diphospho-sugar transferase domain-containing protein</fullName>
    </recommendedName>
</protein>
<reference evidence="1 2" key="1">
    <citation type="submission" date="2023-06" db="EMBL/GenBank/DDBJ databases">
        <title>Five Gram-positive bacteria isolated from mangrove sediments in Shenzhen, Guangdong, China.</title>
        <authorList>
            <person name="Yu S."/>
            <person name="Zheng W."/>
            <person name="Huang Y."/>
        </authorList>
    </citation>
    <scope>NUCLEOTIDE SEQUENCE [LARGE SCALE GENOMIC DNA]</scope>
    <source>
        <strain evidence="1 2">SaN35-3</strain>
    </source>
</reference>
<keyword evidence="2" id="KW-1185">Reference proteome</keyword>
<dbReference type="InterPro" id="IPR029044">
    <property type="entry name" value="Nucleotide-diphossugar_trans"/>
</dbReference>
<gene>
    <name evidence="1" type="ORF">LC087_04250</name>
</gene>
<name>A0ABY9JXZ6_9BACI</name>
<sequence length="274" mass="31961">MKVYYSCFVDVHPKFQYQCWIWIHSLLKLAKIAPECIWVHYRKGVDELFLEKIASFRINTKELDCMHEQKELTKITQLANKRFEEADVIVLMDTDMIMTTSIHDKIDCHFISGKVVDFPNPKISILDELFIQAELSNSLGVIKADFSQEITYKGYLNRGLYIIPKKFISTIFKGWNKWALWLVENKALLKKDHNFLFEQVSFCLTIHENNLPVNHLSSIYNYPLDHHSSKIGSPIIIRYHKTLDQPKLLPIPPNANQSYKNCLKKVNEMIGGSI</sequence>
<dbReference type="Proteomes" id="UP001197974">
    <property type="component" value="Chromosome"/>
</dbReference>
<accession>A0ABY9JXZ6</accession>
<dbReference type="RefSeq" id="WP_306020103.1">
    <property type="nucleotide sequence ID" value="NZ_CP129013.1"/>
</dbReference>
<organism evidence="1 2">
    <name type="scientific">Bacillus carboniphilus</name>
    <dbReference type="NCBI Taxonomy" id="86663"/>
    <lineage>
        <taxon>Bacteria</taxon>
        <taxon>Bacillati</taxon>
        <taxon>Bacillota</taxon>
        <taxon>Bacilli</taxon>
        <taxon>Bacillales</taxon>
        <taxon>Bacillaceae</taxon>
        <taxon>Bacillus</taxon>
    </lineage>
</organism>
<proteinExistence type="predicted"/>
<evidence type="ECO:0008006" key="3">
    <source>
        <dbReference type="Google" id="ProtNLM"/>
    </source>
</evidence>
<evidence type="ECO:0000313" key="1">
    <source>
        <dbReference type="EMBL" id="WLR43397.1"/>
    </source>
</evidence>
<dbReference type="EMBL" id="CP129013">
    <property type="protein sequence ID" value="WLR43397.1"/>
    <property type="molecule type" value="Genomic_DNA"/>
</dbReference>